<evidence type="ECO:0000313" key="4">
    <source>
        <dbReference type="Proteomes" id="UP000199645"/>
    </source>
</evidence>
<dbReference type="STRING" id="35752.SAMN05421541_112166"/>
<dbReference type="EMBL" id="FONV01000012">
    <property type="protein sequence ID" value="SFF52752.1"/>
    <property type="molecule type" value="Genomic_DNA"/>
</dbReference>
<dbReference type="Proteomes" id="UP000199645">
    <property type="component" value="Unassembled WGS sequence"/>
</dbReference>
<evidence type="ECO:0000259" key="2">
    <source>
        <dbReference type="Pfam" id="PF12849"/>
    </source>
</evidence>
<dbReference type="InterPro" id="IPR024370">
    <property type="entry name" value="PBP_domain"/>
</dbReference>
<dbReference type="SUPFAM" id="SSF53850">
    <property type="entry name" value="Periplasmic binding protein-like II"/>
    <property type="match status" value="1"/>
</dbReference>
<dbReference type="PANTHER" id="PTHR42996:SF1">
    <property type="entry name" value="PHOSPHATE-BINDING PROTEIN PSTS"/>
    <property type="match status" value="1"/>
</dbReference>
<accession>A0A1I2JD26</accession>
<comment type="similarity">
    <text evidence="1">Belongs to the PstS family.</text>
</comment>
<keyword evidence="4" id="KW-1185">Reference proteome</keyword>
<gene>
    <name evidence="3" type="ORF">SAMN05421541_112166</name>
</gene>
<name>A0A1I2JD26_9ACTN</name>
<reference evidence="3 4" key="1">
    <citation type="submission" date="2016-10" db="EMBL/GenBank/DDBJ databases">
        <authorList>
            <person name="de Groot N.N."/>
        </authorList>
    </citation>
    <scope>NUCLEOTIDE SEQUENCE [LARGE SCALE GENOMIC DNA]</scope>
    <source>
        <strain evidence="3 4">DSM 43019</strain>
    </source>
</reference>
<evidence type="ECO:0000313" key="3">
    <source>
        <dbReference type="EMBL" id="SFF52752.1"/>
    </source>
</evidence>
<dbReference type="PANTHER" id="PTHR42996">
    <property type="entry name" value="PHOSPHATE-BINDING PROTEIN PSTS"/>
    <property type="match status" value="1"/>
</dbReference>
<sequence>MHRADESGTSDNFTKFLSKTAEADWTYGNAKAWKAPGGTAVSKSDGIATKVKGTANTISYIEMSFAENQSLQTAKIKNGAGEFAELSAENAGKTFENAEVKGKDGDLALSLDYATTTPGAYPIVLVTYEIACSKGSAKAKSVQAFLKYTSSTEGQKELSKLGYAPLPETLRAKVAESVATIA</sequence>
<dbReference type="InterPro" id="IPR050962">
    <property type="entry name" value="Phosphate-bind_PstS"/>
</dbReference>
<feature type="domain" description="PBP" evidence="2">
    <location>
        <begin position="2"/>
        <end position="151"/>
    </location>
</feature>
<dbReference type="AlphaFoldDB" id="A0A1I2JD26"/>
<dbReference type="Pfam" id="PF12849">
    <property type="entry name" value="PBP_like_2"/>
    <property type="match status" value="1"/>
</dbReference>
<proteinExistence type="inferred from homology"/>
<dbReference type="Gene3D" id="3.40.190.10">
    <property type="entry name" value="Periplasmic binding protein-like II"/>
    <property type="match status" value="1"/>
</dbReference>
<protein>
    <submittedName>
        <fullName evidence="3">Phosphate transport system substrate-binding protein</fullName>
    </submittedName>
</protein>
<evidence type="ECO:0000256" key="1">
    <source>
        <dbReference type="ARBA" id="ARBA00008725"/>
    </source>
</evidence>
<organism evidence="3 4">
    <name type="scientific">Actinoplanes philippinensis</name>
    <dbReference type="NCBI Taxonomy" id="35752"/>
    <lineage>
        <taxon>Bacteria</taxon>
        <taxon>Bacillati</taxon>
        <taxon>Actinomycetota</taxon>
        <taxon>Actinomycetes</taxon>
        <taxon>Micromonosporales</taxon>
        <taxon>Micromonosporaceae</taxon>
        <taxon>Actinoplanes</taxon>
    </lineage>
</organism>